<dbReference type="PROSITE" id="PS01162">
    <property type="entry name" value="QOR_ZETA_CRYSTAL"/>
    <property type="match status" value="1"/>
</dbReference>
<evidence type="ECO:0000313" key="4">
    <source>
        <dbReference type="Proteomes" id="UP000198990"/>
    </source>
</evidence>
<dbReference type="Pfam" id="PF08240">
    <property type="entry name" value="ADH_N"/>
    <property type="match status" value="1"/>
</dbReference>
<sequence length="327" mass="35798">MKALQIVKYGALKDSLSINEIEKPSITSNDILVQVKAASLNPIDYKLVEGHLREMIALEFPCTIGFDVSGIVVEKGVDVGNFEVGDEIYARVPQEQMGTVAEYVAINSDVVAKKPTNSSFEEAAGLPLAGLTAIQALERVGLKENDRVLIHAGSGGVGSFAIQYAKAKGAIVYTTTSTKNVDWVKALGADRVIDYKMEDYKTVAKNLDIVFDTLGDEYTNEAFEIIEEGGRVTTIVGPPDQDTAKQMGMTDYELPEQLSKLIEKKSATYKLTWMQPNAKQLKLISKMVEDREIKPVVDLIYAFEDGVDAYEYLATGRAQGKVIISLV</sequence>
<dbReference type="CDD" id="cd05289">
    <property type="entry name" value="MDR_like_2"/>
    <property type="match status" value="1"/>
</dbReference>
<dbReference type="InterPro" id="IPR013154">
    <property type="entry name" value="ADH-like_N"/>
</dbReference>
<dbReference type="STRING" id="228957.SAMN04488008_10542"/>
<dbReference type="InterPro" id="IPR002364">
    <property type="entry name" value="Quin_OxRdtase/zeta-crystal_CS"/>
</dbReference>
<reference evidence="4" key="1">
    <citation type="submission" date="2016-10" db="EMBL/GenBank/DDBJ databases">
        <authorList>
            <person name="Varghese N."/>
            <person name="Submissions S."/>
        </authorList>
    </citation>
    <scope>NUCLEOTIDE SEQUENCE [LARGE SCALE GENOMIC DNA]</scope>
    <source>
        <strain evidence="4">DSM 16471</strain>
    </source>
</reference>
<evidence type="ECO:0000259" key="2">
    <source>
        <dbReference type="SMART" id="SM00829"/>
    </source>
</evidence>
<dbReference type="GO" id="GO:0016491">
    <property type="term" value="F:oxidoreductase activity"/>
    <property type="evidence" value="ECO:0007669"/>
    <property type="project" value="UniProtKB-KW"/>
</dbReference>
<dbReference type="OrthoDB" id="9787435at2"/>
<feature type="domain" description="Enoyl reductase (ER)" evidence="2">
    <location>
        <begin position="11"/>
        <end position="324"/>
    </location>
</feature>
<dbReference type="AlphaFoldDB" id="A0A1H7SKW8"/>
<proteinExistence type="predicted"/>
<dbReference type="PANTHER" id="PTHR11695">
    <property type="entry name" value="ALCOHOL DEHYDROGENASE RELATED"/>
    <property type="match status" value="1"/>
</dbReference>
<gene>
    <name evidence="3" type="ORF">SAMN04488008_10542</name>
</gene>
<dbReference type="SUPFAM" id="SSF50129">
    <property type="entry name" value="GroES-like"/>
    <property type="match status" value="1"/>
</dbReference>
<organism evidence="3 4">
    <name type="scientific">Maribacter orientalis</name>
    <dbReference type="NCBI Taxonomy" id="228957"/>
    <lineage>
        <taxon>Bacteria</taxon>
        <taxon>Pseudomonadati</taxon>
        <taxon>Bacteroidota</taxon>
        <taxon>Flavobacteriia</taxon>
        <taxon>Flavobacteriales</taxon>
        <taxon>Flavobacteriaceae</taxon>
        <taxon>Maribacter</taxon>
    </lineage>
</organism>
<accession>A0A1H7SKW8</accession>
<dbReference type="EMBL" id="FNZN01000005">
    <property type="protein sequence ID" value="SEL73155.1"/>
    <property type="molecule type" value="Genomic_DNA"/>
</dbReference>
<dbReference type="RefSeq" id="WP_091624601.1">
    <property type="nucleotide sequence ID" value="NZ_FNZN01000005.1"/>
</dbReference>
<dbReference type="SUPFAM" id="SSF51735">
    <property type="entry name" value="NAD(P)-binding Rossmann-fold domains"/>
    <property type="match status" value="1"/>
</dbReference>
<dbReference type="InterPro" id="IPR020843">
    <property type="entry name" value="ER"/>
</dbReference>
<dbReference type="Gene3D" id="3.40.50.720">
    <property type="entry name" value="NAD(P)-binding Rossmann-like Domain"/>
    <property type="match status" value="1"/>
</dbReference>
<name>A0A1H7SKW8_9FLAO</name>
<dbReference type="InterPro" id="IPR050700">
    <property type="entry name" value="YIM1/Zinc_Alcohol_DH_Fams"/>
</dbReference>
<dbReference type="SMART" id="SM00829">
    <property type="entry name" value="PKS_ER"/>
    <property type="match status" value="1"/>
</dbReference>
<keyword evidence="4" id="KW-1185">Reference proteome</keyword>
<dbReference type="InterPro" id="IPR036291">
    <property type="entry name" value="NAD(P)-bd_dom_sf"/>
</dbReference>
<dbReference type="InterPro" id="IPR011032">
    <property type="entry name" value="GroES-like_sf"/>
</dbReference>
<keyword evidence="1" id="KW-0560">Oxidoreductase</keyword>
<dbReference type="PANTHER" id="PTHR11695:SF294">
    <property type="entry name" value="RETICULON-4-INTERACTING PROTEIN 1, MITOCHONDRIAL"/>
    <property type="match status" value="1"/>
</dbReference>
<dbReference type="Gene3D" id="3.90.180.10">
    <property type="entry name" value="Medium-chain alcohol dehydrogenases, catalytic domain"/>
    <property type="match status" value="1"/>
</dbReference>
<protein>
    <submittedName>
        <fullName evidence="3">NADPH:quinone reductase</fullName>
    </submittedName>
</protein>
<dbReference type="GO" id="GO:0008270">
    <property type="term" value="F:zinc ion binding"/>
    <property type="evidence" value="ECO:0007669"/>
    <property type="project" value="InterPro"/>
</dbReference>
<dbReference type="Proteomes" id="UP000198990">
    <property type="component" value="Unassembled WGS sequence"/>
</dbReference>
<evidence type="ECO:0000313" key="3">
    <source>
        <dbReference type="EMBL" id="SEL73155.1"/>
    </source>
</evidence>
<dbReference type="Pfam" id="PF13602">
    <property type="entry name" value="ADH_zinc_N_2"/>
    <property type="match status" value="1"/>
</dbReference>
<evidence type="ECO:0000256" key="1">
    <source>
        <dbReference type="ARBA" id="ARBA00023002"/>
    </source>
</evidence>